<dbReference type="InterPro" id="IPR032675">
    <property type="entry name" value="LRR_dom_sf"/>
</dbReference>
<dbReference type="EMBL" id="ML178823">
    <property type="protein sequence ID" value="TFL02185.1"/>
    <property type="molecule type" value="Genomic_DNA"/>
</dbReference>
<dbReference type="AlphaFoldDB" id="A0A5C3QJI9"/>
<dbReference type="Gene3D" id="3.80.10.10">
    <property type="entry name" value="Ribonuclease Inhibitor"/>
    <property type="match status" value="1"/>
</dbReference>
<organism evidence="1 2">
    <name type="scientific">Pterulicium gracile</name>
    <dbReference type="NCBI Taxonomy" id="1884261"/>
    <lineage>
        <taxon>Eukaryota</taxon>
        <taxon>Fungi</taxon>
        <taxon>Dikarya</taxon>
        <taxon>Basidiomycota</taxon>
        <taxon>Agaricomycotina</taxon>
        <taxon>Agaricomycetes</taxon>
        <taxon>Agaricomycetidae</taxon>
        <taxon>Agaricales</taxon>
        <taxon>Pleurotineae</taxon>
        <taxon>Pterulaceae</taxon>
        <taxon>Pterulicium</taxon>
    </lineage>
</organism>
<name>A0A5C3QJI9_9AGAR</name>
<sequence>MRATCSHAAIFSSSRCELYSFVGEASSTCHCHFPPLRGIITENVYPGDENAATCRDICTNIDQNVAAMDLAISALKEQRDKLQSKRAWHRQLLLIVHRLPDDVLAEIFAQTLHMKTVDMAVSVPPTWSRSRLLLLTSRCLSPNSGRSYRFPSNMPIYAYPTPQVWDWICTLEERSQDTPLTVYYGGGLLPLLEATSEGGFSERIRATMLRWRTAHLYLQEKELVASTTDVVHPSQAPQLSLLEHLTVEPWAPPPISADLLSLLHVLFSYAPRLRSLRLQGWTLPQSVSKSLTHPGFPWHQLSSLSLHIQTFEPDAILAVISATPQLVTLEVLSCIDVDSFERDSVLSSALRSSAITLPALTTLLLHLHMGRLHYGTSEALDVLCAETGPALAHFLKALAFPALGDATLVYENRNIERSSTEINTASIISALEPLLTWTTTTLSGLDQSLSVGPHADFPGFVARVVSSQLRLDYLCISRHREYAAELAIDPFLEAILSKDANTLKIIAVRNAGVQKPRLLADVVIKHRISVVLTASSNSGGASSEISRNLFQSRLGSGSSDKSLKELSDAAAMLKEALSCEGRR</sequence>
<accession>A0A5C3QJI9</accession>
<evidence type="ECO:0008006" key="3">
    <source>
        <dbReference type="Google" id="ProtNLM"/>
    </source>
</evidence>
<reference evidence="1 2" key="1">
    <citation type="journal article" date="2019" name="Nat. Ecol. Evol.">
        <title>Megaphylogeny resolves global patterns of mushroom evolution.</title>
        <authorList>
            <person name="Varga T."/>
            <person name="Krizsan K."/>
            <person name="Foldi C."/>
            <person name="Dima B."/>
            <person name="Sanchez-Garcia M."/>
            <person name="Sanchez-Ramirez S."/>
            <person name="Szollosi G.J."/>
            <person name="Szarkandi J.G."/>
            <person name="Papp V."/>
            <person name="Albert L."/>
            <person name="Andreopoulos W."/>
            <person name="Angelini C."/>
            <person name="Antonin V."/>
            <person name="Barry K.W."/>
            <person name="Bougher N.L."/>
            <person name="Buchanan P."/>
            <person name="Buyck B."/>
            <person name="Bense V."/>
            <person name="Catcheside P."/>
            <person name="Chovatia M."/>
            <person name="Cooper J."/>
            <person name="Damon W."/>
            <person name="Desjardin D."/>
            <person name="Finy P."/>
            <person name="Geml J."/>
            <person name="Haridas S."/>
            <person name="Hughes K."/>
            <person name="Justo A."/>
            <person name="Karasinski D."/>
            <person name="Kautmanova I."/>
            <person name="Kiss B."/>
            <person name="Kocsube S."/>
            <person name="Kotiranta H."/>
            <person name="LaButti K.M."/>
            <person name="Lechner B.E."/>
            <person name="Liimatainen K."/>
            <person name="Lipzen A."/>
            <person name="Lukacs Z."/>
            <person name="Mihaltcheva S."/>
            <person name="Morgado L.N."/>
            <person name="Niskanen T."/>
            <person name="Noordeloos M.E."/>
            <person name="Ohm R.A."/>
            <person name="Ortiz-Santana B."/>
            <person name="Ovrebo C."/>
            <person name="Racz N."/>
            <person name="Riley R."/>
            <person name="Savchenko A."/>
            <person name="Shiryaev A."/>
            <person name="Soop K."/>
            <person name="Spirin V."/>
            <person name="Szebenyi C."/>
            <person name="Tomsovsky M."/>
            <person name="Tulloss R.E."/>
            <person name="Uehling J."/>
            <person name="Grigoriev I.V."/>
            <person name="Vagvolgyi C."/>
            <person name="Papp T."/>
            <person name="Martin F.M."/>
            <person name="Miettinen O."/>
            <person name="Hibbett D.S."/>
            <person name="Nagy L.G."/>
        </authorList>
    </citation>
    <scope>NUCLEOTIDE SEQUENCE [LARGE SCALE GENOMIC DNA]</scope>
    <source>
        <strain evidence="1 2">CBS 309.79</strain>
    </source>
</reference>
<protein>
    <recommendedName>
        <fullName evidence="3">F-box domain-containing protein</fullName>
    </recommendedName>
</protein>
<gene>
    <name evidence="1" type="ORF">BDV98DRAFT_582487</name>
</gene>
<proteinExistence type="predicted"/>
<keyword evidence="2" id="KW-1185">Reference proteome</keyword>
<evidence type="ECO:0000313" key="2">
    <source>
        <dbReference type="Proteomes" id="UP000305067"/>
    </source>
</evidence>
<dbReference type="SUPFAM" id="SSF52047">
    <property type="entry name" value="RNI-like"/>
    <property type="match status" value="1"/>
</dbReference>
<evidence type="ECO:0000313" key="1">
    <source>
        <dbReference type="EMBL" id="TFL02185.1"/>
    </source>
</evidence>
<dbReference type="Proteomes" id="UP000305067">
    <property type="component" value="Unassembled WGS sequence"/>
</dbReference>